<dbReference type="GO" id="GO:0022841">
    <property type="term" value="F:potassium ion leak channel activity"/>
    <property type="evidence" value="ECO:0007669"/>
    <property type="project" value="TreeGrafter"/>
</dbReference>
<evidence type="ECO:0000256" key="8">
    <source>
        <dbReference type="SAM" id="MobiDB-lite"/>
    </source>
</evidence>
<feature type="transmembrane region" description="Helical" evidence="9">
    <location>
        <begin position="806"/>
        <end position="826"/>
    </location>
</feature>
<dbReference type="InterPro" id="IPR013099">
    <property type="entry name" value="K_chnl_dom"/>
</dbReference>
<dbReference type="GO" id="GO:0030322">
    <property type="term" value="P:stabilization of membrane potential"/>
    <property type="evidence" value="ECO:0007669"/>
    <property type="project" value="TreeGrafter"/>
</dbReference>
<feature type="domain" description="Potassium channel" evidence="10">
    <location>
        <begin position="651"/>
        <end position="704"/>
    </location>
</feature>
<comment type="subcellular location">
    <subcellularLocation>
        <location evidence="1">Membrane</location>
        <topology evidence="1">Multi-pass membrane protein</topology>
    </subcellularLocation>
</comment>
<dbReference type="PANTHER" id="PTHR11003">
    <property type="entry name" value="POTASSIUM CHANNEL, SUBFAMILY K"/>
    <property type="match status" value="1"/>
</dbReference>
<dbReference type="InterPro" id="IPR003280">
    <property type="entry name" value="2pore_dom_K_chnl"/>
</dbReference>
<feature type="compositionally biased region" description="Acidic residues" evidence="8">
    <location>
        <begin position="237"/>
        <end position="262"/>
    </location>
</feature>
<evidence type="ECO:0000256" key="4">
    <source>
        <dbReference type="ARBA" id="ARBA00022989"/>
    </source>
</evidence>
<evidence type="ECO:0000256" key="7">
    <source>
        <dbReference type="ARBA" id="ARBA00023303"/>
    </source>
</evidence>
<evidence type="ECO:0000256" key="5">
    <source>
        <dbReference type="ARBA" id="ARBA00023065"/>
    </source>
</evidence>
<organism evidence="11 12">
    <name type="scientific">Pseudo-nitzschia multistriata</name>
    <dbReference type="NCBI Taxonomy" id="183589"/>
    <lineage>
        <taxon>Eukaryota</taxon>
        <taxon>Sar</taxon>
        <taxon>Stramenopiles</taxon>
        <taxon>Ochrophyta</taxon>
        <taxon>Bacillariophyta</taxon>
        <taxon>Bacillariophyceae</taxon>
        <taxon>Bacillariophycidae</taxon>
        <taxon>Bacillariales</taxon>
        <taxon>Bacillariaceae</taxon>
        <taxon>Pseudo-nitzschia</taxon>
    </lineage>
</organism>
<dbReference type="Pfam" id="PF07885">
    <property type="entry name" value="Ion_trans_2"/>
    <property type="match status" value="1"/>
</dbReference>
<sequence length="1002" mass="116846">MVIKKETKEDVFANFRHLDDNAVPDNEETLNRVVENAMLLHGNVSAAPAANGTNRSSKIFDDGVFAEFKLKLEQETEGKIERQRQLRDEERRRKISKEKSLRNRIWKSVRFAIDSDSYSNSDSDSDESIIHGRPQQHDHHNHRRHHPNTNSSRRSWRTSRRSQRFDVHHGYHEHNNTRHEHPETNGTIGNKKHSFRKRSEKRKHLSIQKEDSYNSDYDLERGGDEAFSYEKNYFSNDENEDSDDSSDNDDDNDSAIDKEEYDSVITRSKTGMPIGGMSIRSTRRTNNSDDDDDNNTERDEKYHWVSPHSSDLVFSEFDLDAIVKDYEKLQRNLDFGINDKQSELCRYRDHRVDEDDEGDENELKITAHYRNLRNLWVEYFPRTNAILFKVFVPLMFIVFFSIFLGDFLGKFEMKNEIEQNNQIMRDKHELEKYPYEETLYFMFGLPILCFDYYLEKEGTEEIKHDSNYNWTAIVEDTSAKEFTNETDAFSLSFNSSMLNLSELLGYELPPIYTKESYNATYDGDSNMELTLGEIKTYMAMCEEAGADIVSRFIDFSARRMVMEAVGTMSFHWMRCWNTTELGDVNPFRPNKDQLQATTQQDEFYDKNWRENQKFLYEQYLSEANCSDIACRNAALRQSVENANGSEMCDINKGASAWFWFVFMTTVGYGNQSPETTHGRLLVGCLGWIIIIIWAVVLYVAGKILGIVIDDVFRKCNCRIMTGDIPSVIVWGAVSGLWIVAVGEIYRYWLNYTEDPHHYDWAMFVQNDAGDISTGDAYWFSYISLLTVGLGDFYLDSEGFFYYDLMMWTGCFLAGFTFLSTFLGQVADVITNVFPDNGDSLKEQLMNTNLVKRKDVQFKKENEKGIEKLEKLVEVMDDDDKELVAQRVTRIRVKKNLLIHLLYQTKSEIEYYRKRGERYENLSYSKVCQEENMLNEVLSNTVKEREKLETYRRTEVCSAPPPGSARARSYFEDGTRVDGVGEKLHLRSGKKSVKKRIKASTYL</sequence>
<dbReference type="GO" id="GO:0015271">
    <property type="term" value="F:outward rectifier potassium channel activity"/>
    <property type="evidence" value="ECO:0007669"/>
    <property type="project" value="TreeGrafter"/>
</dbReference>
<evidence type="ECO:0000313" key="11">
    <source>
        <dbReference type="EMBL" id="VEU33836.1"/>
    </source>
</evidence>
<feature type="compositionally biased region" description="Basic and acidic residues" evidence="8">
    <location>
        <begin position="207"/>
        <end position="221"/>
    </location>
</feature>
<evidence type="ECO:0000256" key="9">
    <source>
        <dbReference type="SAM" id="Phobius"/>
    </source>
</evidence>
<dbReference type="AlphaFoldDB" id="A0A448YVK7"/>
<keyword evidence="3 9" id="KW-0812">Transmembrane</keyword>
<evidence type="ECO:0000256" key="1">
    <source>
        <dbReference type="ARBA" id="ARBA00004141"/>
    </source>
</evidence>
<accession>A0A448YVK7</accession>
<feature type="transmembrane region" description="Helical" evidence="9">
    <location>
        <begin position="386"/>
        <end position="405"/>
    </location>
</feature>
<keyword evidence="12" id="KW-1185">Reference proteome</keyword>
<evidence type="ECO:0000256" key="3">
    <source>
        <dbReference type="ARBA" id="ARBA00022692"/>
    </source>
</evidence>
<dbReference type="EMBL" id="CAACVS010000010">
    <property type="protein sequence ID" value="VEU33836.1"/>
    <property type="molecule type" value="Genomic_DNA"/>
</dbReference>
<dbReference type="Gene3D" id="1.10.287.70">
    <property type="match status" value="1"/>
</dbReference>
<dbReference type="Proteomes" id="UP000291116">
    <property type="component" value="Unassembled WGS sequence"/>
</dbReference>
<keyword evidence="4 9" id="KW-1133">Transmembrane helix</keyword>
<name>A0A448YVK7_9STRA</name>
<evidence type="ECO:0000256" key="6">
    <source>
        <dbReference type="ARBA" id="ARBA00023136"/>
    </source>
</evidence>
<keyword evidence="7" id="KW-0407">Ion channel</keyword>
<feature type="compositionally biased region" description="Basic and acidic residues" evidence="8">
    <location>
        <begin position="163"/>
        <end position="183"/>
    </location>
</feature>
<gene>
    <name evidence="11" type="ORF">PSNMU_V1.4_AUG-EV-PASAV3_0005260</name>
</gene>
<keyword evidence="2" id="KW-0813">Transport</keyword>
<dbReference type="OrthoDB" id="46743at2759"/>
<evidence type="ECO:0000259" key="10">
    <source>
        <dbReference type="Pfam" id="PF07885"/>
    </source>
</evidence>
<protein>
    <recommendedName>
        <fullName evidence="10">Potassium channel domain-containing protein</fullName>
    </recommendedName>
</protein>
<feature type="transmembrane region" description="Helical" evidence="9">
    <location>
        <begin position="727"/>
        <end position="748"/>
    </location>
</feature>
<evidence type="ECO:0000256" key="2">
    <source>
        <dbReference type="ARBA" id="ARBA00022448"/>
    </source>
</evidence>
<reference evidence="11 12" key="1">
    <citation type="submission" date="2019-01" db="EMBL/GenBank/DDBJ databases">
        <authorList>
            <person name="Ferrante I. M."/>
        </authorList>
    </citation>
    <scope>NUCLEOTIDE SEQUENCE [LARGE SCALE GENOMIC DNA]</scope>
    <source>
        <strain evidence="11 12">B856</strain>
    </source>
</reference>
<feature type="region of interest" description="Disordered" evidence="8">
    <location>
        <begin position="116"/>
        <end position="221"/>
    </location>
</feature>
<dbReference type="GO" id="GO:0005886">
    <property type="term" value="C:plasma membrane"/>
    <property type="evidence" value="ECO:0007669"/>
    <property type="project" value="TreeGrafter"/>
</dbReference>
<dbReference type="SUPFAM" id="SSF81324">
    <property type="entry name" value="Voltage-gated potassium channels"/>
    <property type="match status" value="2"/>
</dbReference>
<feature type="region of interest" description="Disordered" evidence="8">
    <location>
        <begin position="234"/>
        <end position="302"/>
    </location>
</feature>
<feature type="transmembrane region" description="Helical" evidence="9">
    <location>
        <begin position="650"/>
        <end position="668"/>
    </location>
</feature>
<proteinExistence type="predicted"/>
<keyword evidence="6 9" id="KW-0472">Membrane</keyword>
<keyword evidence="5" id="KW-0406">Ion transport</keyword>
<evidence type="ECO:0000313" key="12">
    <source>
        <dbReference type="Proteomes" id="UP000291116"/>
    </source>
</evidence>
<feature type="transmembrane region" description="Helical" evidence="9">
    <location>
        <begin position="680"/>
        <end position="707"/>
    </location>
</feature>
<feature type="compositionally biased region" description="Basic residues" evidence="8">
    <location>
        <begin position="190"/>
        <end position="206"/>
    </location>
</feature>
<dbReference type="PANTHER" id="PTHR11003:SF345">
    <property type="entry name" value="TWIK FAMILY OF POTASSIUM CHANNELS PROTEIN 18"/>
    <property type="match status" value="1"/>
</dbReference>